<accession>A0A183T802</accession>
<dbReference type="Proteomes" id="UP000275846">
    <property type="component" value="Unassembled WGS sequence"/>
</dbReference>
<keyword evidence="2" id="KW-1185">Reference proteome</keyword>
<gene>
    <name evidence="1" type="ORF">SSLN_LOCUS12600</name>
</gene>
<evidence type="ECO:0000313" key="1">
    <source>
        <dbReference type="EMBL" id="VDL98985.1"/>
    </source>
</evidence>
<reference evidence="1 2" key="2">
    <citation type="submission" date="2018-11" db="EMBL/GenBank/DDBJ databases">
        <authorList>
            <consortium name="Pathogen Informatics"/>
        </authorList>
    </citation>
    <scope>NUCLEOTIDE SEQUENCE [LARGE SCALE GENOMIC DNA]</scope>
    <source>
        <strain evidence="1 2">NST_G2</strain>
    </source>
</reference>
<evidence type="ECO:0000313" key="3">
    <source>
        <dbReference type="WBParaSite" id="SSLN_0001307801-mRNA-1"/>
    </source>
</evidence>
<proteinExistence type="predicted"/>
<protein>
    <submittedName>
        <fullName evidence="1 3">Uncharacterized protein</fullName>
    </submittedName>
</protein>
<dbReference type="AlphaFoldDB" id="A0A183T802"/>
<evidence type="ECO:0000313" key="2">
    <source>
        <dbReference type="Proteomes" id="UP000275846"/>
    </source>
</evidence>
<dbReference type="WBParaSite" id="SSLN_0001307801-mRNA-1">
    <property type="protein sequence ID" value="SSLN_0001307801-mRNA-1"/>
    <property type="gene ID" value="SSLN_0001307801"/>
</dbReference>
<dbReference type="OrthoDB" id="6270785at2759"/>
<reference evidence="3" key="1">
    <citation type="submission" date="2016-06" db="UniProtKB">
        <authorList>
            <consortium name="WormBaseParasite"/>
        </authorList>
    </citation>
    <scope>IDENTIFICATION</scope>
</reference>
<organism evidence="3">
    <name type="scientific">Schistocephalus solidus</name>
    <name type="common">Tapeworm</name>
    <dbReference type="NCBI Taxonomy" id="70667"/>
    <lineage>
        <taxon>Eukaryota</taxon>
        <taxon>Metazoa</taxon>
        <taxon>Spiralia</taxon>
        <taxon>Lophotrochozoa</taxon>
        <taxon>Platyhelminthes</taxon>
        <taxon>Cestoda</taxon>
        <taxon>Eucestoda</taxon>
        <taxon>Diphyllobothriidea</taxon>
        <taxon>Diphyllobothriidae</taxon>
        <taxon>Schistocephalus</taxon>
    </lineage>
</organism>
<sequence length="263" mass="29480">MKYDSSDSNNLDFLAIFESIMASANLTEEEQLTICSRTVLVLKNQNKHSTTAYAKPVNVIVSVEFVINQTAVTEETKNIIRNQVSFLLMAHKLREILPSVERGALRKLKADRDLIIVPADKGCSTIVLDRKNYLQKAEDLLEDRQIYVQCETYPVKTLTRESNATLLALENSGAITPTNRRMARAQDTTLVRFYGLPKVHKEGAPLRPIVPLKGTPTCGGAKWLFRCLKFLTTDSDTTVSSSTQFFEKLKGGKSPTKQRHGIF</sequence>
<name>A0A183T802_SCHSO</name>
<dbReference type="EMBL" id="UYSU01037388">
    <property type="protein sequence ID" value="VDL98985.1"/>
    <property type="molecule type" value="Genomic_DNA"/>
</dbReference>